<reference evidence="2 3" key="1">
    <citation type="journal article" date="2023" name="Plants (Basel)">
        <title>Bridging the Gap: Combining Genomics and Transcriptomics Approaches to Understand Stylosanthes scabra, an Orphan Legume from the Brazilian Caatinga.</title>
        <authorList>
            <person name="Ferreira-Neto J.R.C."/>
            <person name="da Silva M.D."/>
            <person name="Binneck E."/>
            <person name="de Melo N.F."/>
            <person name="da Silva R.H."/>
            <person name="de Melo A.L.T.M."/>
            <person name="Pandolfi V."/>
            <person name="Bustamante F.O."/>
            <person name="Brasileiro-Vidal A.C."/>
            <person name="Benko-Iseppon A.M."/>
        </authorList>
    </citation>
    <scope>NUCLEOTIDE SEQUENCE [LARGE SCALE GENOMIC DNA]</scope>
    <source>
        <tissue evidence="2">Leaves</tissue>
    </source>
</reference>
<evidence type="ECO:0000256" key="1">
    <source>
        <dbReference type="SAM" id="MobiDB-lite"/>
    </source>
</evidence>
<evidence type="ECO:0000313" key="2">
    <source>
        <dbReference type="EMBL" id="MED6212664.1"/>
    </source>
</evidence>
<protein>
    <submittedName>
        <fullName evidence="2">Uncharacterized protein</fullName>
    </submittedName>
</protein>
<gene>
    <name evidence="2" type="ORF">PIB30_085687</name>
</gene>
<organism evidence="2 3">
    <name type="scientific">Stylosanthes scabra</name>
    <dbReference type="NCBI Taxonomy" id="79078"/>
    <lineage>
        <taxon>Eukaryota</taxon>
        <taxon>Viridiplantae</taxon>
        <taxon>Streptophyta</taxon>
        <taxon>Embryophyta</taxon>
        <taxon>Tracheophyta</taxon>
        <taxon>Spermatophyta</taxon>
        <taxon>Magnoliopsida</taxon>
        <taxon>eudicotyledons</taxon>
        <taxon>Gunneridae</taxon>
        <taxon>Pentapetalae</taxon>
        <taxon>rosids</taxon>
        <taxon>fabids</taxon>
        <taxon>Fabales</taxon>
        <taxon>Fabaceae</taxon>
        <taxon>Papilionoideae</taxon>
        <taxon>50 kb inversion clade</taxon>
        <taxon>dalbergioids sensu lato</taxon>
        <taxon>Dalbergieae</taxon>
        <taxon>Pterocarpus clade</taxon>
        <taxon>Stylosanthes</taxon>
    </lineage>
</organism>
<evidence type="ECO:0000313" key="3">
    <source>
        <dbReference type="Proteomes" id="UP001341840"/>
    </source>
</evidence>
<keyword evidence="3" id="KW-1185">Reference proteome</keyword>
<sequence length="179" mass="20410">MHNCYKFTLATNDNGQRLITAVDLGKVKKVFKVKAIFKLELRYINWGVFYGTMWNKYFREVLGRKVDSLFVPNVISLSVMKSIRSQLHLAYLNDSLLQQSATSSTAKSSTENEDMFPEDVNKNPLKVQVRRVGLQESQLPGKVLGPSHLLQSDEAGSSFKKYRKKDQVPTFVEGQNDFN</sequence>
<feature type="region of interest" description="Disordered" evidence="1">
    <location>
        <begin position="155"/>
        <end position="179"/>
    </location>
</feature>
<proteinExistence type="predicted"/>
<accession>A0ABU6YRQ0</accession>
<dbReference type="EMBL" id="JASCZI010243094">
    <property type="protein sequence ID" value="MED6212664.1"/>
    <property type="molecule type" value="Genomic_DNA"/>
</dbReference>
<comment type="caution">
    <text evidence="2">The sequence shown here is derived from an EMBL/GenBank/DDBJ whole genome shotgun (WGS) entry which is preliminary data.</text>
</comment>
<dbReference type="Proteomes" id="UP001341840">
    <property type="component" value="Unassembled WGS sequence"/>
</dbReference>
<name>A0ABU6YRQ0_9FABA</name>